<keyword evidence="4" id="KW-1185">Reference proteome</keyword>
<feature type="domain" description="DUF6438" evidence="2">
    <location>
        <begin position="145"/>
        <end position="258"/>
    </location>
</feature>
<dbReference type="Pfam" id="PF20033">
    <property type="entry name" value="DUF6438"/>
    <property type="match status" value="1"/>
</dbReference>
<name>A0A1K1QPY0_9FLAO</name>
<organism evidence="3 4">
    <name type="scientific">Sinomicrobium oceani</name>
    <dbReference type="NCBI Taxonomy" id="1150368"/>
    <lineage>
        <taxon>Bacteria</taxon>
        <taxon>Pseudomonadati</taxon>
        <taxon>Bacteroidota</taxon>
        <taxon>Flavobacteriia</taxon>
        <taxon>Flavobacteriales</taxon>
        <taxon>Flavobacteriaceae</taxon>
        <taxon>Sinomicrobium</taxon>
    </lineage>
</organism>
<protein>
    <recommendedName>
        <fullName evidence="2">DUF6438 domain-containing protein</fullName>
    </recommendedName>
</protein>
<evidence type="ECO:0000256" key="1">
    <source>
        <dbReference type="SAM" id="SignalP"/>
    </source>
</evidence>
<dbReference type="InterPro" id="IPR045497">
    <property type="entry name" value="DUF6438"/>
</dbReference>
<evidence type="ECO:0000313" key="3">
    <source>
        <dbReference type="EMBL" id="SFW61326.1"/>
    </source>
</evidence>
<proteinExistence type="predicted"/>
<dbReference type="EMBL" id="FPJE01000014">
    <property type="protein sequence ID" value="SFW61326.1"/>
    <property type="molecule type" value="Genomic_DNA"/>
</dbReference>
<dbReference type="OrthoDB" id="7172369at2"/>
<keyword evidence="1" id="KW-0732">Signal</keyword>
<sequence>MKIVLSPLILCAILLSCTPRKANEKYQNDIQGDWVTDFVKNDANKQFYIFSFRDSLCSFAYPSGIQSAFTIHDDTLDIFHHTVRDHNSTAPEKNYRFRILRLDHNNLTLIPVGENTIGTFGTPENGTDPILLKKITPKNDLAIQRIGFYSGPCFGACPSMYMEIDSDGNMLFDGIRYTTKKGLFSGKIPTAAWQKIKDNIHNTDLEKLSKEYKARWTDDQACRIKIQTADTTYETNVYGFDKEPVALRILFRNLMEIYKSAGLQQDSTIVNKFAYPEFQQSGFPTPPAALGR</sequence>
<gene>
    <name evidence="3" type="ORF">SAMN02927921_02709</name>
</gene>
<evidence type="ECO:0000313" key="4">
    <source>
        <dbReference type="Proteomes" id="UP000182248"/>
    </source>
</evidence>
<dbReference type="RefSeq" id="WP_072317921.1">
    <property type="nucleotide sequence ID" value="NZ_FPJE01000014.1"/>
</dbReference>
<dbReference type="Proteomes" id="UP000182248">
    <property type="component" value="Unassembled WGS sequence"/>
</dbReference>
<dbReference type="STRING" id="1150368.SAMN02927921_02709"/>
<reference evidence="3 4" key="1">
    <citation type="submission" date="2016-11" db="EMBL/GenBank/DDBJ databases">
        <authorList>
            <person name="Jaros S."/>
            <person name="Januszkiewicz K."/>
            <person name="Wedrychowicz H."/>
        </authorList>
    </citation>
    <scope>NUCLEOTIDE SEQUENCE [LARGE SCALE GENOMIC DNA]</scope>
    <source>
        <strain evidence="3 4">CGMCC 1.12145</strain>
    </source>
</reference>
<feature type="chain" id="PRO_5012543603" description="DUF6438 domain-containing protein" evidence="1">
    <location>
        <begin position="23"/>
        <end position="292"/>
    </location>
</feature>
<dbReference type="AlphaFoldDB" id="A0A1K1QPY0"/>
<dbReference type="PROSITE" id="PS51257">
    <property type="entry name" value="PROKAR_LIPOPROTEIN"/>
    <property type="match status" value="1"/>
</dbReference>
<feature type="signal peptide" evidence="1">
    <location>
        <begin position="1"/>
        <end position="22"/>
    </location>
</feature>
<evidence type="ECO:0000259" key="2">
    <source>
        <dbReference type="Pfam" id="PF20033"/>
    </source>
</evidence>
<accession>A0A1K1QPY0</accession>